<dbReference type="RefSeq" id="WP_268925252.1">
    <property type="nucleotide sequence ID" value="NZ_JAPTGB010000015.1"/>
</dbReference>
<keyword evidence="7 11" id="KW-0479">Metal-binding</keyword>
<evidence type="ECO:0000256" key="10">
    <source>
        <dbReference type="ARBA" id="ARBA00023304"/>
    </source>
</evidence>
<keyword evidence="9 11" id="KW-0786">Thiamine pyrophosphate</keyword>
<comment type="pathway">
    <text evidence="1 11">Amino-acid biosynthesis; L-isoleucine biosynthesis; L-isoleucine from 2-oxobutanoate: step 1/4.</text>
</comment>
<comment type="cofactor">
    <cofactor evidence="11">
        <name>Mg(2+)</name>
        <dbReference type="ChEBI" id="CHEBI:18420"/>
    </cofactor>
    <text evidence="11">Binds 1 Mg(2+) ion per subunit.</text>
</comment>
<evidence type="ECO:0000256" key="9">
    <source>
        <dbReference type="ARBA" id="ARBA00023052"/>
    </source>
</evidence>
<dbReference type="Gene3D" id="3.40.50.970">
    <property type="match status" value="2"/>
</dbReference>
<evidence type="ECO:0000256" key="7">
    <source>
        <dbReference type="ARBA" id="ARBA00022723"/>
    </source>
</evidence>
<evidence type="ECO:0000256" key="1">
    <source>
        <dbReference type="ARBA" id="ARBA00004974"/>
    </source>
</evidence>
<dbReference type="InterPro" id="IPR011766">
    <property type="entry name" value="TPP_enzyme_TPP-bd"/>
</dbReference>
<dbReference type="InterPro" id="IPR012846">
    <property type="entry name" value="Acetolactate_synth_lsu"/>
</dbReference>
<evidence type="ECO:0000256" key="4">
    <source>
        <dbReference type="ARBA" id="ARBA00013145"/>
    </source>
</evidence>
<evidence type="ECO:0000256" key="8">
    <source>
        <dbReference type="ARBA" id="ARBA00022842"/>
    </source>
</evidence>
<evidence type="ECO:0000256" key="3">
    <source>
        <dbReference type="ARBA" id="ARBA00007812"/>
    </source>
</evidence>
<evidence type="ECO:0000259" key="13">
    <source>
        <dbReference type="Pfam" id="PF02775"/>
    </source>
</evidence>
<evidence type="ECO:0000256" key="6">
    <source>
        <dbReference type="ARBA" id="ARBA00022679"/>
    </source>
</evidence>
<gene>
    <name evidence="15" type="primary">ilvB</name>
    <name evidence="15" type="ORF">O0S10_07435</name>
</gene>
<feature type="domain" description="Thiamine pyrophosphate enzyme TPP-binding" evidence="13">
    <location>
        <begin position="381"/>
        <end position="529"/>
    </location>
</feature>
<dbReference type="InterPro" id="IPR029035">
    <property type="entry name" value="DHS-like_NAD/FAD-binding_dom"/>
</dbReference>
<name>A0ABT4IH35_9EURY</name>
<evidence type="ECO:0000256" key="2">
    <source>
        <dbReference type="ARBA" id="ARBA00005025"/>
    </source>
</evidence>
<proteinExistence type="inferred from homology"/>
<dbReference type="CDD" id="cd07035">
    <property type="entry name" value="TPP_PYR_POX_like"/>
    <property type="match status" value="1"/>
</dbReference>
<dbReference type="PANTHER" id="PTHR18968">
    <property type="entry name" value="THIAMINE PYROPHOSPHATE ENZYMES"/>
    <property type="match status" value="1"/>
</dbReference>
<sequence length="553" mass="59691">MLLTGAEIIAEVLIEQGATTIFGYPGGAVLNIYDALYEYRDKIRHIMTAHEEGASHAADGYARATGKTGVVLATSGPGATNLVTGIATAYMDSIPLVALTGNVGTSLIGRDSFQEVYIAGITMPITKHNFVVRDVSQLADTLRDAFRIARTGRCGPVLVDIPKDVTAAKTEFERLGPVEIPEPPLPAEEDIWHAAEIINNAKRPIIYFGGGVISSGASDKLTDLIRTANIPACHTIMGTGVLADNDPLNLGMIGMHGCFTTNKAIDESDVVIAVGTRFSDRVALNTKKFAGHATIIHIDIDPSEISKNVPAGHSLIGDVAQILTRLLPMIPAAEHTEWRNQIAEWQKTDYVPQDSETTLKPHQVIHTISRLAGDDAIFVTDVGQHQMWAAQYCRRSKPRSFLTSGGLGTMGFGYGAAIGAKIAHPDRHVIHITGDGSFHMNLNEACTVASYNLPIITVIMNNTVLGMVRQWQTVFYGGRYSSTSPDRKTDFAKVAEGFGLSGVRVTTPQEFEKAFANAIAENKPVWIECMIDKDEKVLPMIPAGGTIEDMITE</sequence>
<keyword evidence="6 11" id="KW-0808">Transferase</keyword>
<dbReference type="EC" id="2.2.1.6" evidence="4 11"/>
<comment type="pathway">
    <text evidence="2 11">Amino-acid biosynthesis; L-valine biosynthesis; L-valine from pyruvate: step 1/4.</text>
</comment>
<dbReference type="InterPro" id="IPR012000">
    <property type="entry name" value="Thiamin_PyroP_enz_cen_dom"/>
</dbReference>
<comment type="similarity">
    <text evidence="3 11">Belongs to the TPP enzyme family.</text>
</comment>
<dbReference type="Proteomes" id="UP001141422">
    <property type="component" value="Unassembled WGS sequence"/>
</dbReference>
<evidence type="ECO:0000256" key="11">
    <source>
        <dbReference type="RuleBase" id="RU003591"/>
    </source>
</evidence>
<evidence type="ECO:0000313" key="15">
    <source>
        <dbReference type="EMBL" id="MCZ0861056.1"/>
    </source>
</evidence>
<evidence type="ECO:0000259" key="14">
    <source>
        <dbReference type="Pfam" id="PF02776"/>
    </source>
</evidence>
<dbReference type="InterPro" id="IPR039368">
    <property type="entry name" value="AHAS_TPP"/>
</dbReference>
<dbReference type="NCBIfam" id="TIGR00118">
    <property type="entry name" value="acolac_lg"/>
    <property type="match status" value="1"/>
</dbReference>
<dbReference type="CDD" id="cd02015">
    <property type="entry name" value="TPP_AHAS"/>
    <property type="match status" value="1"/>
</dbReference>
<comment type="cofactor">
    <cofactor evidence="11">
        <name>thiamine diphosphate</name>
        <dbReference type="ChEBI" id="CHEBI:58937"/>
    </cofactor>
    <text evidence="11">Binds 1 thiamine pyrophosphate per subunit.</text>
</comment>
<dbReference type="Pfam" id="PF02775">
    <property type="entry name" value="TPP_enzyme_C"/>
    <property type="match status" value="1"/>
</dbReference>
<dbReference type="InterPro" id="IPR012001">
    <property type="entry name" value="Thiamin_PyroP_enz_TPP-bd_dom"/>
</dbReference>
<reference evidence="15" key="1">
    <citation type="submission" date="2022-12" db="EMBL/GenBank/DDBJ databases">
        <title>Isolation and characterisation of novel Methanocorpusculum spp. from native Australian herbivores indicates the genus is ancestrally host-associated.</title>
        <authorList>
            <person name="Volmer J.G."/>
            <person name="Soo R.M."/>
            <person name="Evans P.N."/>
            <person name="Hoedt E.C."/>
            <person name="Astorga Alsina A.L."/>
            <person name="Woodcroft B.J."/>
            <person name="Tyson G.W."/>
            <person name="Hugenholtz P."/>
            <person name="Morrison M."/>
        </authorList>
    </citation>
    <scope>NUCLEOTIDE SEQUENCE</scope>
    <source>
        <strain evidence="15">MG</strain>
    </source>
</reference>
<keyword evidence="16" id="KW-1185">Reference proteome</keyword>
<dbReference type="EMBL" id="JAPTGB010000015">
    <property type="protein sequence ID" value="MCZ0861056.1"/>
    <property type="molecule type" value="Genomic_DNA"/>
</dbReference>
<dbReference type="PANTHER" id="PTHR18968:SF13">
    <property type="entry name" value="ACETOLACTATE SYNTHASE CATALYTIC SUBUNIT, MITOCHONDRIAL"/>
    <property type="match status" value="1"/>
</dbReference>
<dbReference type="Gene3D" id="3.40.50.1220">
    <property type="entry name" value="TPP-binding domain"/>
    <property type="match status" value="1"/>
</dbReference>
<dbReference type="InterPro" id="IPR045229">
    <property type="entry name" value="TPP_enz"/>
</dbReference>
<keyword evidence="5 11" id="KW-0028">Amino-acid biosynthesis</keyword>
<accession>A0ABT4IH35</accession>
<dbReference type="InterPro" id="IPR000399">
    <property type="entry name" value="TPP-bd_CS"/>
</dbReference>
<feature type="domain" description="Thiamine pyrophosphate enzyme N-terminal TPP-binding" evidence="14">
    <location>
        <begin position="4"/>
        <end position="116"/>
    </location>
</feature>
<evidence type="ECO:0000259" key="12">
    <source>
        <dbReference type="Pfam" id="PF00205"/>
    </source>
</evidence>
<dbReference type="SUPFAM" id="SSF52518">
    <property type="entry name" value="Thiamin diphosphate-binding fold (THDP-binding)"/>
    <property type="match status" value="2"/>
</dbReference>
<feature type="domain" description="Thiamine pyrophosphate enzyme central" evidence="12">
    <location>
        <begin position="193"/>
        <end position="326"/>
    </location>
</feature>
<evidence type="ECO:0000256" key="5">
    <source>
        <dbReference type="ARBA" id="ARBA00022605"/>
    </source>
</evidence>
<evidence type="ECO:0000313" key="16">
    <source>
        <dbReference type="Proteomes" id="UP001141422"/>
    </source>
</evidence>
<dbReference type="Pfam" id="PF00205">
    <property type="entry name" value="TPP_enzyme_M"/>
    <property type="match status" value="1"/>
</dbReference>
<dbReference type="SUPFAM" id="SSF52467">
    <property type="entry name" value="DHS-like NAD/FAD-binding domain"/>
    <property type="match status" value="1"/>
</dbReference>
<dbReference type="PROSITE" id="PS00187">
    <property type="entry name" value="TPP_ENZYMES"/>
    <property type="match status" value="1"/>
</dbReference>
<keyword evidence="10 11" id="KW-0100">Branched-chain amino acid biosynthesis</keyword>
<comment type="catalytic activity">
    <reaction evidence="11">
        <text>2 pyruvate + H(+) = (2S)-2-acetolactate + CO2</text>
        <dbReference type="Rhea" id="RHEA:25249"/>
        <dbReference type="ChEBI" id="CHEBI:15361"/>
        <dbReference type="ChEBI" id="CHEBI:15378"/>
        <dbReference type="ChEBI" id="CHEBI:16526"/>
        <dbReference type="ChEBI" id="CHEBI:58476"/>
        <dbReference type="EC" id="2.2.1.6"/>
    </reaction>
</comment>
<protein>
    <recommendedName>
        <fullName evidence="4 11">Acetolactate synthase</fullName>
        <ecNumber evidence="4 11">2.2.1.6</ecNumber>
    </recommendedName>
</protein>
<dbReference type="GO" id="GO:0003984">
    <property type="term" value="F:acetolactate synthase activity"/>
    <property type="evidence" value="ECO:0007669"/>
    <property type="project" value="UniProtKB-EC"/>
</dbReference>
<organism evidence="15 16">
    <name type="scientific">Methanocorpusculum petauri</name>
    <dbReference type="NCBI Taxonomy" id="3002863"/>
    <lineage>
        <taxon>Archaea</taxon>
        <taxon>Methanobacteriati</taxon>
        <taxon>Methanobacteriota</taxon>
        <taxon>Stenosarchaea group</taxon>
        <taxon>Methanomicrobia</taxon>
        <taxon>Methanomicrobiales</taxon>
        <taxon>Methanocorpusculaceae</taxon>
        <taxon>Methanocorpusculum</taxon>
    </lineage>
</organism>
<comment type="caution">
    <text evidence="15">The sequence shown here is derived from an EMBL/GenBank/DDBJ whole genome shotgun (WGS) entry which is preliminary data.</text>
</comment>
<keyword evidence="8 11" id="KW-0460">Magnesium</keyword>
<dbReference type="InterPro" id="IPR029061">
    <property type="entry name" value="THDP-binding"/>
</dbReference>
<dbReference type="Pfam" id="PF02776">
    <property type="entry name" value="TPP_enzyme_N"/>
    <property type="match status" value="1"/>
</dbReference>